<feature type="domain" description="Thioredoxin" evidence="10">
    <location>
        <begin position="1"/>
        <end position="106"/>
    </location>
</feature>
<evidence type="ECO:0000256" key="5">
    <source>
        <dbReference type="ARBA" id="ARBA00023284"/>
    </source>
</evidence>
<dbReference type="SUPFAM" id="SSF52833">
    <property type="entry name" value="Thioredoxin-like"/>
    <property type="match status" value="1"/>
</dbReference>
<feature type="site" description="Contributes to redox potential value" evidence="8">
    <location>
        <position position="31"/>
    </location>
</feature>
<dbReference type="Proteomes" id="UP000240009">
    <property type="component" value="Unassembled WGS sequence"/>
</dbReference>
<evidence type="ECO:0000313" key="11">
    <source>
        <dbReference type="EMBL" id="PQO31189.1"/>
    </source>
</evidence>
<dbReference type="OrthoDB" id="9790390at2"/>
<dbReference type="PANTHER" id="PTHR45663">
    <property type="entry name" value="GEO12009P1"/>
    <property type="match status" value="1"/>
</dbReference>
<evidence type="ECO:0000256" key="3">
    <source>
        <dbReference type="ARBA" id="ARBA00022982"/>
    </source>
</evidence>
<dbReference type="PROSITE" id="PS51352">
    <property type="entry name" value="THIOREDOXIN_2"/>
    <property type="match status" value="1"/>
</dbReference>
<dbReference type="PRINTS" id="PR00421">
    <property type="entry name" value="THIOREDOXIN"/>
</dbReference>
<evidence type="ECO:0000256" key="1">
    <source>
        <dbReference type="ARBA" id="ARBA00008987"/>
    </source>
</evidence>
<dbReference type="InterPro" id="IPR017937">
    <property type="entry name" value="Thioredoxin_CS"/>
</dbReference>
<dbReference type="CDD" id="cd02947">
    <property type="entry name" value="TRX_family"/>
    <property type="match status" value="1"/>
</dbReference>
<accession>A0A2S8FG96</accession>
<dbReference type="PIRSF" id="PIRSF000077">
    <property type="entry name" value="Thioredoxin"/>
    <property type="match status" value="1"/>
</dbReference>
<feature type="active site" description="Nucleophile" evidence="8">
    <location>
        <position position="30"/>
    </location>
</feature>
<keyword evidence="5 9" id="KW-0676">Redox-active center</keyword>
<evidence type="ECO:0000256" key="9">
    <source>
        <dbReference type="PIRSR" id="PIRSR000077-4"/>
    </source>
</evidence>
<evidence type="ECO:0000259" key="10">
    <source>
        <dbReference type="PROSITE" id="PS51352"/>
    </source>
</evidence>
<dbReference type="InterPro" id="IPR036249">
    <property type="entry name" value="Thioredoxin-like_sf"/>
</dbReference>
<dbReference type="Pfam" id="PF00085">
    <property type="entry name" value="Thioredoxin"/>
    <property type="match status" value="1"/>
</dbReference>
<dbReference type="InterPro" id="IPR013766">
    <property type="entry name" value="Thioredoxin_domain"/>
</dbReference>
<gene>
    <name evidence="11" type="primary">trxA</name>
    <name evidence="11" type="ORF">C5Y96_12635</name>
</gene>
<protein>
    <recommendedName>
        <fullName evidence="6 7">Thioredoxin</fullName>
    </recommendedName>
</protein>
<dbReference type="PANTHER" id="PTHR45663:SF11">
    <property type="entry name" value="GEO12009P1"/>
    <property type="match status" value="1"/>
</dbReference>
<feature type="active site" description="Nucleophile" evidence="8">
    <location>
        <position position="33"/>
    </location>
</feature>
<sequence>MAKTFNEDNFDAEVLQSSEPVLVDFWAPWCGPCRQLAPVIDQLATEYEGSVKVGKVDTDQNPNLAVKYGIQSIPTVMIFKNGEVVNQMLGNQPKANLQQALDAAKG</sequence>
<evidence type="ECO:0000256" key="6">
    <source>
        <dbReference type="NCBIfam" id="TIGR01068"/>
    </source>
</evidence>
<evidence type="ECO:0000256" key="4">
    <source>
        <dbReference type="ARBA" id="ARBA00023157"/>
    </source>
</evidence>
<dbReference type="FunFam" id="3.40.30.10:FF:000001">
    <property type="entry name" value="Thioredoxin"/>
    <property type="match status" value="1"/>
</dbReference>
<feature type="site" description="Contributes to redox potential value" evidence="8">
    <location>
        <position position="32"/>
    </location>
</feature>
<reference evidence="11 12" key="1">
    <citation type="submission" date="2018-02" db="EMBL/GenBank/DDBJ databases">
        <title>Comparative genomes isolates from brazilian mangrove.</title>
        <authorList>
            <person name="Araujo J.E."/>
            <person name="Taketani R.G."/>
            <person name="Silva M.C.P."/>
            <person name="Loureco M.V."/>
            <person name="Andreote F.D."/>
        </authorList>
    </citation>
    <scope>NUCLEOTIDE SEQUENCE [LARGE SCALE GENOMIC DNA]</scope>
    <source>
        <strain evidence="11 12">HEX-2 MGV</strain>
    </source>
</reference>
<evidence type="ECO:0000256" key="8">
    <source>
        <dbReference type="PIRSR" id="PIRSR000077-1"/>
    </source>
</evidence>
<evidence type="ECO:0000313" key="12">
    <source>
        <dbReference type="Proteomes" id="UP000240009"/>
    </source>
</evidence>
<evidence type="ECO:0000256" key="7">
    <source>
        <dbReference type="PIRNR" id="PIRNR000077"/>
    </source>
</evidence>
<organism evidence="11 12">
    <name type="scientific">Blastopirellula marina</name>
    <dbReference type="NCBI Taxonomy" id="124"/>
    <lineage>
        <taxon>Bacteria</taxon>
        <taxon>Pseudomonadati</taxon>
        <taxon>Planctomycetota</taxon>
        <taxon>Planctomycetia</taxon>
        <taxon>Pirellulales</taxon>
        <taxon>Pirellulaceae</taxon>
        <taxon>Blastopirellula</taxon>
    </lineage>
</organism>
<dbReference type="AlphaFoldDB" id="A0A2S8FG96"/>
<dbReference type="EMBL" id="PUIA01000037">
    <property type="protein sequence ID" value="PQO31189.1"/>
    <property type="molecule type" value="Genomic_DNA"/>
</dbReference>
<dbReference type="Gene3D" id="3.40.30.10">
    <property type="entry name" value="Glutaredoxin"/>
    <property type="match status" value="1"/>
</dbReference>
<dbReference type="RefSeq" id="WP_105354306.1">
    <property type="nucleotide sequence ID" value="NZ_PUIA01000037.1"/>
</dbReference>
<feature type="site" description="Deprotonates C-terminal active site Cys" evidence="8">
    <location>
        <position position="24"/>
    </location>
</feature>
<comment type="caution">
    <text evidence="11">The sequence shown here is derived from an EMBL/GenBank/DDBJ whole genome shotgun (WGS) entry which is preliminary data.</text>
</comment>
<dbReference type="GO" id="GO:0015035">
    <property type="term" value="F:protein-disulfide reductase activity"/>
    <property type="evidence" value="ECO:0007669"/>
    <property type="project" value="UniProtKB-UniRule"/>
</dbReference>
<dbReference type="NCBIfam" id="TIGR01068">
    <property type="entry name" value="thioredoxin"/>
    <property type="match status" value="1"/>
</dbReference>
<feature type="disulfide bond" description="Redox-active" evidence="9">
    <location>
        <begin position="30"/>
        <end position="33"/>
    </location>
</feature>
<dbReference type="GO" id="GO:0005737">
    <property type="term" value="C:cytoplasm"/>
    <property type="evidence" value="ECO:0007669"/>
    <property type="project" value="TreeGrafter"/>
</dbReference>
<keyword evidence="3" id="KW-0249">Electron transport</keyword>
<proteinExistence type="inferred from homology"/>
<dbReference type="PROSITE" id="PS00194">
    <property type="entry name" value="THIOREDOXIN_1"/>
    <property type="match status" value="1"/>
</dbReference>
<name>A0A2S8FG96_9BACT</name>
<dbReference type="InterPro" id="IPR005746">
    <property type="entry name" value="Thioredoxin"/>
</dbReference>
<comment type="similarity">
    <text evidence="1 7">Belongs to the thioredoxin family.</text>
</comment>
<keyword evidence="4 9" id="KW-1015">Disulfide bond</keyword>
<keyword evidence="2" id="KW-0813">Transport</keyword>
<evidence type="ECO:0000256" key="2">
    <source>
        <dbReference type="ARBA" id="ARBA00022448"/>
    </source>
</evidence>